<evidence type="ECO:0000313" key="1">
    <source>
        <dbReference type="EMBL" id="TCO02180.1"/>
    </source>
</evidence>
<reference evidence="1 2" key="1">
    <citation type="submission" date="2019-03" db="EMBL/GenBank/DDBJ databases">
        <title>Genomic Encyclopedia of Type Strains, Phase IV (KMG-IV): sequencing the most valuable type-strain genomes for metagenomic binning, comparative biology and taxonomic classification.</title>
        <authorList>
            <person name="Goeker M."/>
        </authorList>
    </citation>
    <scope>NUCLEOTIDE SEQUENCE [LARGE SCALE GENOMIC DNA]</scope>
    <source>
        <strain evidence="1 2">DSM 24179</strain>
    </source>
</reference>
<organism evidence="1 2">
    <name type="scientific">Natronoflexus pectinivorans</name>
    <dbReference type="NCBI Taxonomy" id="682526"/>
    <lineage>
        <taxon>Bacteria</taxon>
        <taxon>Pseudomonadati</taxon>
        <taxon>Bacteroidota</taxon>
        <taxon>Bacteroidia</taxon>
        <taxon>Marinilabiliales</taxon>
        <taxon>Marinilabiliaceae</taxon>
        <taxon>Natronoflexus</taxon>
    </lineage>
</organism>
<keyword evidence="2" id="KW-1185">Reference proteome</keyword>
<name>A0A4R2G3S5_9BACT</name>
<protein>
    <submittedName>
        <fullName evidence="1">Uncharacterized protein</fullName>
    </submittedName>
</protein>
<evidence type="ECO:0000313" key="2">
    <source>
        <dbReference type="Proteomes" id="UP000295221"/>
    </source>
</evidence>
<dbReference type="EMBL" id="SLWK01000028">
    <property type="protein sequence ID" value="TCO02180.1"/>
    <property type="molecule type" value="Genomic_DNA"/>
</dbReference>
<dbReference type="Proteomes" id="UP000295221">
    <property type="component" value="Unassembled WGS sequence"/>
</dbReference>
<comment type="caution">
    <text evidence="1">The sequence shown here is derived from an EMBL/GenBank/DDBJ whole genome shotgun (WGS) entry which is preliminary data.</text>
</comment>
<proteinExistence type="predicted"/>
<sequence length="164" mass="19745">MNNLKRFYFQIRKFIGFPIESTNSRHLRNLDSKNCIELDGKKYFKVNLRFVDTLDTDSTRFLFQLEEEIESLRLDNLRIINLNSCLMKKNQDIEILNINLLNENRIQALIFNDKMKRNQERFIKTAKKLNGKIRENKDYINSIQNTLQEKNEIIKEHYVTIKTL</sequence>
<dbReference type="AlphaFoldDB" id="A0A4R2G3S5"/>
<gene>
    <name evidence="1" type="ORF">EV194_1281</name>
</gene>
<feature type="non-terminal residue" evidence="1">
    <location>
        <position position="164"/>
    </location>
</feature>
<accession>A0A4R2G3S5</accession>